<organism evidence="4 5">
    <name type="scientific">Catenovulum sediminis</name>
    <dbReference type="NCBI Taxonomy" id="1740262"/>
    <lineage>
        <taxon>Bacteria</taxon>
        <taxon>Pseudomonadati</taxon>
        <taxon>Pseudomonadota</taxon>
        <taxon>Gammaproteobacteria</taxon>
        <taxon>Alteromonadales</taxon>
        <taxon>Alteromonadaceae</taxon>
        <taxon>Catenovulum</taxon>
    </lineage>
</organism>
<dbReference type="Pfam" id="PF05036">
    <property type="entry name" value="SPOR"/>
    <property type="match status" value="1"/>
</dbReference>
<dbReference type="PROSITE" id="PS51724">
    <property type="entry name" value="SPOR"/>
    <property type="match status" value="1"/>
</dbReference>
<dbReference type="RefSeq" id="WP_350402043.1">
    <property type="nucleotide sequence ID" value="NZ_JBELOE010000216.1"/>
</dbReference>
<keyword evidence="5" id="KW-1185">Reference proteome</keyword>
<dbReference type="SUPFAM" id="SSF110997">
    <property type="entry name" value="Sporulation related repeat"/>
    <property type="match status" value="1"/>
</dbReference>
<feature type="domain" description="SPOR" evidence="3">
    <location>
        <begin position="133"/>
        <end position="212"/>
    </location>
</feature>
<evidence type="ECO:0000313" key="4">
    <source>
        <dbReference type="EMBL" id="MER2492555.1"/>
    </source>
</evidence>
<keyword evidence="2" id="KW-0812">Transmembrane</keyword>
<gene>
    <name evidence="4" type="ORF">ABS311_11785</name>
</gene>
<comment type="caution">
    <text evidence="4">The sequence shown here is derived from an EMBL/GenBank/DDBJ whole genome shotgun (WGS) entry which is preliminary data.</text>
</comment>
<keyword evidence="2" id="KW-1133">Transmembrane helix</keyword>
<dbReference type="Proteomes" id="UP001467690">
    <property type="component" value="Unassembled WGS sequence"/>
</dbReference>
<dbReference type="InterPro" id="IPR036680">
    <property type="entry name" value="SPOR-like_sf"/>
</dbReference>
<evidence type="ECO:0000256" key="1">
    <source>
        <dbReference type="SAM" id="MobiDB-lite"/>
    </source>
</evidence>
<dbReference type="InterPro" id="IPR052521">
    <property type="entry name" value="Cell_div_SPOR-domain"/>
</dbReference>
<evidence type="ECO:0000313" key="5">
    <source>
        <dbReference type="Proteomes" id="UP001467690"/>
    </source>
</evidence>
<feature type="compositionally biased region" description="Polar residues" evidence="1">
    <location>
        <begin position="108"/>
        <end position="122"/>
    </location>
</feature>
<dbReference type="PANTHER" id="PTHR38687:SF1">
    <property type="entry name" value="CELL DIVISION PROTEIN DEDD"/>
    <property type="match status" value="1"/>
</dbReference>
<evidence type="ECO:0000259" key="3">
    <source>
        <dbReference type="PROSITE" id="PS51724"/>
    </source>
</evidence>
<dbReference type="EMBL" id="JBELOE010000216">
    <property type="protein sequence ID" value="MER2492555.1"/>
    <property type="molecule type" value="Genomic_DNA"/>
</dbReference>
<dbReference type="PANTHER" id="PTHR38687">
    <property type="entry name" value="CELL DIVISION PROTEIN DEDD-RELATED"/>
    <property type="match status" value="1"/>
</dbReference>
<proteinExistence type="predicted"/>
<feature type="transmembrane region" description="Helical" evidence="2">
    <location>
        <begin position="9"/>
        <end position="27"/>
    </location>
</feature>
<reference evidence="4 5" key="1">
    <citation type="submission" date="2024-06" db="EMBL/GenBank/DDBJ databases">
        <authorList>
            <person name="Chen R.Y."/>
        </authorList>
    </citation>
    <scope>NUCLEOTIDE SEQUENCE [LARGE SCALE GENOMIC DNA]</scope>
    <source>
        <strain evidence="4 5">D2</strain>
    </source>
</reference>
<dbReference type="InterPro" id="IPR007730">
    <property type="entry name" value="SPOR-like_dom"/>
</dbReference>
<keyword evidence="2" id="KW-0472">Membrane</keyword>
<evidence type="ECO:0000256" key="2">
    <source>
        <dbReference type="SAM" id="Phobius"/>
    </source>
</evidence>
<protein>
    <submittedName>
        <fullName evidence="4">SPOR domain-containing protein</fullName>
    </submittedName>
</protein>
<dbReference type="Gene3D" id="3.30.70.1070">
    <property type="entry name" value="Sporulation related repeat"/>
    <property type="match status" value="1"/>
</dbReference>
<sequence>MATSFQNRLVGSIVFVALIVIFLPDLLDGKKTDYGDQFQTIPARPKTQAIPAKPMFPKEEIEVAIDKQRANAVDENAVDDVYLAQPTVQPESQSPRSEEQRRVAETVAETSPSEEVTSNQTAVKDEDKNTNKNKNEIAWVIQLGSFRHEKNVKNLQEKLSREGYVTFTRPLRTSNGKLTKVYVGPDFDKVKLQAMLPDLKRLTNLSGKISIYDVAQ</sequence>
<feature type="region of interest" description="Disordered" evidence="1">
    <location>
        <begin position="85"/>
        <end position="130"/>
    </location>
</feature>
<name>A0ABV1RI58_9ALTE</name>
<accession>A0ABV1RI58</accession>
<feature type="compositionally biased region" description="Polar residues" evidence="1">
    <location>
        <begin position="86"/>
        <end position="95"/>
    </location>
</feature>